<protein>
    <recommendedName>
        <fullName evidence="8">Ribonuclease P protein component 4</fullName>
        <shortName evidence="8">RNase P component 4</shortName>
        <ecNumber evidence="8">3.1.26.5</ecNumber>
    </recommendedName>
    <alternativeName>
        <fullName evidence="8">Rpp21</fullName>
    </alternativeName>
</protein>
<feature type="binding site" evidence="8">
    <location>
        <position position="85"/>
    </location>
    <ligand>
        <name>Zn(2+)</name>
        <dbReference type="ChEBI" id="CHEBI:29105"/>
    </ligand>
</feature>
<keyword evidence="3 8" id="KW-0540">Nuclease</keyword>
<evidence type="ECO:0000256" key="8">
    <source>
        <dbReference type="HAMAP-Rule" id="MF_00757"/>
    </source>
</evidence>
<evidence type="ECO:0000256" key="2">
    <source>
        <dbReference type="ARBA" id="ARBA00022694"/>
    </source>
</evidence>
<dbReference type="GO" id="GO:0008270">
    <property type="term" value="F:zinc ion binding"/>
    <property type="evidence" value="ECO:0007669"/>
    <property type="project" value="UniProtKB-UniRule"/>
</dbReference>
<feature type="region of interest" description="Disordered" evidence="9">
    <location>
        <begin position="102"/>
        <end position="125"/>
    </location>
</feature>
<gene>
    <name evidence="8" type="primary">rnp4</name>
    <name evidence="10" type="ORF">MetMK1DRAFT_00012810</name>
</gene>
<comment type="subcellular location">
    <subcellularLocation>
        <location evidence="8">Cytoplasm</location>
    </subcellularLocation>
</comment>
<feature type="binding site" evidence="8">
    <location>
        <position position="62"/>
    </location>
    <ligand>
        <name>Zn(2+)</name>
        <dbReference type="ChEBI" id="CHEBI:29105"/>
    </ligand>
</feature>
<dbReference type="PANTHER" id="PTHR14742:SF0">
    <property type="entry name" value="RIBONUCLEASE P PROTEIN SUBUNIT P21"/>
    <property type="match status" value="1"/>
</dbReference>
<dbReference type="GO" id="GO:0005737">
    <property type="term" value="C:cytoplasm"/>
    <property type="evidence" value="ECO:0007669"/>
    <property type="project" value="UniProtKB-SubCell"/>
</dbReference>
<feature type="compositionally biased region" description="Basic and acidic residues" evidence="9">
    <location>
        <begin position="112"/>
        <end position="125"/>
    </location>
</feature>
<feature type="binding site" evidence="8">
    <location>
        <position position="59"/>
    </location>
    <ligand>
        <name>Zn(2+)</name>
        <dbReference type="ChEBI" id="CHEBI:29105"/>
    </ligand>
</feature>
<keyword evidence="1 8" id="KW-0963">Cytoplasm</keyword>
<dbReference type="HAMAP" id="MF_00757">
    <property type="entry name" value="RNase_P_4"/>
    <property type="match status" value="1"/>
</dbReference>
<name>H2C3F7_9CREN</name>
<keyword evidence="7 8" id="KW-0862">Zinc</keyword>
<evidence type="ECO:0000256" key="5">
    <source>
        <dbReference type="ARBA" id="ARBA00022759"/>
    </source>
</evidence>
<comment type="function">
    <text evidence="8">Part of ribonuclease P, a protein complex that generates mature tRNA molecules by cleaving their 5'-ends.</text>
</comment>
<comment type="cofactor">
    <cofactor evidence="8">
        <name>Zn(2+)</name>
        <dbReference type="ChEBI" id="CHEBI:29105"/>
    </cofactor>
    <text evidence="8">Binds 1 zinc ion per subunit.</text>
</comment>
<dbReference type="Pfam" id="PF04032">
    <property type="entry name" value="Rpr2"/>
    <property type="match status" value="1"/>
</dbReference>
<dbReference type="HOGENOM" id="CLU_079140_3_1_2"/>
<dbReference type="Proteomes" id="UP000003980">
    <property type="component" value="Unassembled WGS sequence"/>
</dbReference>
<feature type="binding site" evidence="8">
    <location>
        <position position="88"/>
    </location>
    <ligand>
        <name>Zn(2+)</name>
        <dbReference type="ChEBI" id="CHEBI:29105"/>
    </ligand>
</feature>
<dbReference type="Gene3D" id="1.20.5.420">
    <property type="entry name" value="Immunoglobulin FC, subunit C"/>
    <property type="match status" value="1"/>
</dbReference>
<evidence type="ECO:0000256" key="7">
    <source>
        <dbReference type="ARBA" id="ARBA00022833"/>
    </source>
</evidence>
<dbReference type="eggNOG" id="arCOG04345">
    <property type="taxonomic scope" value="Archaea"/>
</dbReference>
<proteinExistence type="inferred from homology"/>
<evidence type="ECO:0000313" key="10">
    <source>
        <dbReference type="EMBL" id="EHP70778.1"/>
    </source>
</evidence>
<dbReference type="STRING" id="671065.MetMK1DRAFT_00012810"/>
<evidence type="ECO:0000256" key="3">
    <source>
        <dbReference type="ARBA" id="ARBA00022722"/>
    </source>
</evidence>
<evidence type="ECO:0000313" key="11">
    <source>
        <dbReference type="Proteomes" id="UP000003980"/>
    </source>
</evidence>
<keyword evidence="11" id="KW-1185">Reference proteome</keyword>
<dbReference type="GO" id="GO:0001682">
    <property type="term" value="P:tRNA 5'-leader removal"/>
    <property type="evidence" value="ECO:0007669"/>
    <property type="project" value="UniProtKB-UniRule"/>
</dbReference>
<dbReference type="EMBL" id="JH597761">
    <property type="protein sequence ID" value="EHP70778.1"/>
    <property type="molecule type" value="Genomic_DNA"/>
</dbReference>
<keyword evidence="6 8" id="KW-0378">Hydrolase</keyword>
<evidence type="ECO:0000256" key="6">
    <source>
        <dbReference type="ARBA" id="ARBA00022801"/>
    </source>
</evidence>
<evidence type="ECO:0000256" key="9">
    <source>
        <dbReference type="SAM" id="MobiDB-lite"/>
    </source>
</evidence>
<dbReference type="AlphaFoldDB" id="H2C3F7"/>
<evidence type="ECO:0000256" key="4">
    <source>
        <dbReference type="ARBA" id="ARBA00022723"/>
    </source>
</evidence>
<accession>H2C3F7</accession>
<comment type="similarity">
    <text evidence="8">Belongs to the eukaryotic/archaeal RNase P protein component 4 family.</text>
</comment>
<dbReference type="RefSeq" id="WP_009071592.1">
    <property type="nucleotide sequence ID" value="NZ_JH597761.1"/>
</dbReference>
<dbReference type="GO" id="GO:0030677">
    <property type="term" value="C:ribonuclease P complex"/>
    <property type="evidence" value="ECO:0007669"/>
    <property type="project" value="UniProtKB-UniRule"/>
</dbReference>
<sequence>MNFMNRRAVLRRSMELIDRAVRLANEGDLYLARAYVKLAVEYSRKAQVKLPRKYKGMFCRRCFVPLIPGITERRRIKSKILVRTCLLCGWVRRYDTKNVEKLRRSSISGGGGEDREERGNRGTEE</sequence>
<comment type="catalytic activity">
    <reaction evidence="8">
        <text>Endonucleolytic cleavage of RNA, removing 5'-extranucleotides from tRNA precursor.</text>
        <dbReference type="EC" id="3.1.26.5"/>
    </reaction>
</comment>
<keyword evidence="4 8" id="KW-0479">Metal-binding</keyword>
<keyword evidence="2 8" id="KW-0819">tRNA processing</keyword>
<comment type="subunit">
    <text evidence="8">Consists of a catalytic RNA component and at least 4-5 protein subunits.</text>
</comment>
<keyword evidence="5 8" id="KW-0255">Endonuclease</keyword>
<evidence type="ECO:0000256" key="1">
    <source>
        <dbReference type="ARBA" id="ARBA00022490"/>
    </source>
</evidence>
<dbReference type="InterPro" id="IPR016432">
    <property type="entry name" value="RNP4"/>
</dbReference>
<dbReference type="EC" id="3.1.26.5" evidence="8"/>
<reference evidence="10 11" key="1">
    <citation type="submission" date="2012-01" db="EMBL/GenBank/DDBJ databases">
        <title>Improved High-Quality Draft sequence of Metallosphaera yellowstonensis MK1.</title>
        <authorList>
            <consortium name="US DOE Joint Genome Institute"/>
            <person name="Lucas S."/>
            <person name="Han J."/>
            <person name="Cheng J.-F."/>
            <person name="Goodwin L."/>
            <person name="Pitluck S."/>
            <person name="Peters L."/>
            <person name="Teshima H."/>
            <person name="Detter J.C."/>
            <person name="Han C."/>
            <person name="Tapia R."/>
            <person name="Land M."/>
            <person name="Hauser L."/>
            <person name="Kyrpides N."/>
            <person name="Kozubal M."/>
            <person name="Macur R.E."/>
            <person name="Jay Z."/>
            <person name="Inskeep W."/>
            <person name="Woyke T."/>
        </authorList>
    </citation>
    <scope>NUCLEOTIDE SEQUENCE [LARGE SCALE GENOMIC DNA]</scope>
    <source>
        <strain evidence="10 11">MK1</strain>
    </source>
</reference>
<dbReference type="PANTHER" id="PTHR14742">
    <property type="entry name" value="RIBONUCLEASE P SUBUNIT P21"/>
    <property type="match status" value="1"/>
</dbReference>
<dbReference type="OrthoDB" id="10058at2157"/>
<dbReference type="GO" id="GO:0004526">
    <property type="term" value="F:ribonuclease P activity"/>
    <property type="evidence" value="ECO:0007669"/>
    <property type="project" value="UniProtKB-UniRule"/>
</dbReference>
<dbReference type="InterPro" id="IPR007175">
    <property type="entry name" value="Rpr2/Snm1/Rpp21"/>
</dbReference>
<dbReference type="Gene3D" id="6.20.50.20">
    <property type="match status" value="1"/>
</dbReference>
<organism evidence="10 11">
    <name type="scientific">Metallosphaera yellowstonensis MK1</name>
    <dbReference type="NCBI Taxonomy" id="671065"/>
    <lineage>
        <taxon>Archaea</taxon>
        <taxon>Thermoproteota</taxon>
        <taxon>Thermoprotei</taxon>
        <taxon>Sulfolobales</taxon>
        <taxon>Sulfolobaceae</taxon>
        <taxon>Metallosphaera</taxon>
    </lineage>
</organism>